<evidence type="ECO:0000256" key="1">
    <source>
        <dbReference type="PROSITE-ProRule" id="PRU00023"/>
    </source>
</evidence>
<dbReference type="Proteomes" id="UP000676079">
    <property type="component" value="Chromosome"/>
</dbReference>
<dbReference type="Gene3D" id="1.25.40.20">
    <property type="entry name" value="Ankyrin repeat-containing domain"/>
    <property type="match status" value="1"/>
</dbReference>
<organism evidence="3 4">
    <name type="scientific">Nocardiopsis changdeensis</name>
    <dbReference type="NCBI Taxonomy" id="2831969"/>
    <lineage>
        <taxon>Bacteria</taxon>
        <taxon>Bacillati</taxon>
        <taxon>Actinomycetota</taxon>
        <taxon>Actinomycetes</taxon>
        <taxon>Streptosporangiales</taxon>
        <taxon>Nocardiopsidaceae</taxon>
        <taxon>Nocardiopsis</taxon>
    </lineage>
</organism>
<dbReference type="SUPFAM" id="SSF48403">
    <property type="entry name" value="Ankyrin repeat"/>
    <property type="match status" value="1"/>
</dbReference>
<protein>
    <recommendedName>
        <fullName evidence="5">Ankyrin repeat domain-containing protein</fullName>
    </recommendedName>
</protein>
<dbReference type="PROSITE" id="PS50088">
    <property type="entry name" value="ANK_REPEAT"/>
    <property type="match status" value="1"/>
</dbReference>
<dbReference type="InterPro" id="IPR002110">
    <property type="entry name" value="Ankyrin_rpt"/>
</dbReference>
<dbReference type="RefSeq" id="WP_220564504.1">
    <property type="nucleotide sequence ID" value="NZ_CP074133.1"/>
</dbReference>
<dbReference type="EMBL" id="CP074133">
    <property type="protein sequence ID" value="QUX23280.1"/>
    <property type="molecule type" value="Genomic_DNA"/>
</dbReference>
<feature type="region of interest" description="Disordered" evidence="2">
    <location>
        <begin position="184"/>
        <end position="216"/>
    </location>
</feature>
<reference evidence="3 4" key="1">
    <citation type="submission" date="2021-05" db="EMBL/GenBank/DDBJ databases">
        <title>Direct Submission.</title>
        <authorList>
            <person name="Li K."/>
            <person name="Gao J."/>
        </authorList>
    </citation>
    <scope>NUCLEOTIDE SEQUENCE [LARGE SCALE GENOMIC DNA]</scope>
    <source>
        <strain evidence="3 4">Mg02</strain>
    </source>
</reference>
<feature type="repeat" description="ANK" evidence="1">
    <location>
        <begin position="474"/>
        <end position="506"/>
    </location>
</feature>
<sequence length="576" mass="63386">MNPSKAHRPMRAAGLRKGRRFGVPRTMIERAAERRLAGDWLGACAAADVAVDLDLRALRREHGAEFTDRLLDDLHHLVPDLLRWHFPRFWHGDGRLLPGQRLLLSQPGGADGPWLSVHRTDPHTYGHRRLVLKVVGHSWSDVLLERCESAMRVNHWENLPHVWETSRYLWDIRHVHEARERWGGSAERAPFLNPDGTPRTPGEPPAADPGPGDRAARTEWIDGLHRAGRVAEAFAAAGIVFDPAPVEREYTGPVDPVEALSYTPLAVSRLAGEVERLAEAGLGTVHWFPYDADGRFVVERSPDGSTSFRLEAWRSWDKDGGGAILPEVCRLPPVDVDVVRDGLSPDELHPLVREALAPARPPAEGPVGPPPPLSPGPVRVRCNGAWHTLSHADGRLAVPHTDQEQEREAALRALGGAATGCHGAREAWTTGRGRLPRALARLRDDLFDRVKQGDTDALLAYLDAGGDPRVRDRGGRSLLHYLHLLDHEALLPRLLAAGAEVDARDGEEQTPLFRTTRLGGPPDLARALLEAGARTEDIGGDDRHGETFEDAVDVRWEADGSDPAWQALIGEGEEEE</sequence>
<keyword evidence="4" id="KW-1185">Reference proteome</keyword>
<accession>A0ABX8BM13</accession>
<proteinExistence type="predicted"/>
<evidence type="ECO:0000256" key="2">
    <source>
        <dbReference type="SAM" id="MobiDB-lite"/>
    </source>
</evidence>
<evidence type="ECO:0000313" key="4">
    <source>
        <dbReference type="Proteomes" id="UP000676079"/>
    </source>
</evidence>
<dbReference type="InterPro" id="IPR036770">
    <property type="entry name" value="Ankyrin_rpt-contain_sf"/>
</dbReference>
<gene>
    <name evidence="3" type="ORF">KGD84_02455</name>
</gene>
<evidence type="ECO:0000313" key="3">
    <source>
        <dbReference type="EMBL" id="QUX23280.1"/>
    </source>
</evidence>
<evidence type="ECO:0008006" key="5">
    <source>
        <dbReference type="Google" id="ProtNLM"/>
    </source>
</evidence>
<name>A0ABX8BM13_9ACTN</name>
<keyword evidence="1" id="KW-0040">ANK repeat</keyword>